<evidence type="ECO:0000256" key="5">
    <source>
        <dbReference type="ARBA" id="ARBA00022989"/>
    </source>
</evidence>
<dbReference type="Gene3D" id="1.10.3720.10">
    <property type="entry name" value="MetI-like"/>
    <property type="match status" value="1"/>
</dbReference>
<keyword evidence="10" id="KW-1185">Reference proteome</keyword>
<dbReference type="GO" id="GO:0055085">
    <property type="term" value="P:transmembrane transport"/>
    <property type="evidence" value="ECO:0007669"/>
    <property type="project" value="InterPro"/>
</dbReference>
<evidence type="ECO:0000256" key="4">
    <source>
        <dbReference type="ARBA" id="ARBA00022692"/>
    </source>
</evidence>
<dbReference type="EMBL" id="QMFB01000004">
    <property type="protein sequence ID" value="RAV21669.1"/>
    <property type="molecule type" value="Genomic_DNA"/>
</dbReference>
<comment type="subcellular location">
    <subcellularLocation>
        <location evidence="1 7">Cell membrane</location>
        <topology evidence="1 7">Multi-pass membrane protein</topology>
    </subcellularLocation>
</comment>
<evidence type="ECO:0000313" key="10">
    <source>
        <dbReference type="Proteomes" id="UP000250369"/>
    </source>
</evidence>
<dbReference type="PANTHER" id="PTHR43744:SF9">
    <property type="entry name" value="POLYGALACTURONAN_RHAMNOGALACTURONAN TRANSPORT SYSTEM PERMEASE PROTEIN YTCP"/>
    <property type="match status" value="1"/>
</dbReference>
<comment type="similarity">
    <text evidence="7">Belongs to the binding-protein-dependent transport system permease family.</text>
</comment>
<dbReference type="SUPFAM" id="SSF161098">
    <property type="entry name" value="MetI-like"/>
    <property type="match status" value="1"/>
</dbReference>
<protein>
    <submittedName>
        <fullName evidence="9">Carbohydrate ABC transporter permease</fullName>
    </submittedName>
</protein>
<feature type="domain" description="ABC transmembrane type-1" evidence="8">
    <location>
        <begin position="78"/>
        <end position="279"/>
    </location>
</feature>
<sequence length="297" mass="33456">MTLTSHQSRISGTIFTVFNYTFLTCLSLLCILPLIHILALSFSSGAAAAAGEVSLWPVDFNTAAYENIMSKKEYLLAFWISVKRLFLGTLISLVLTITTAYPLSKEASAFQWRTGYTWFFVFTILFGGGLIPWYMTIKAIGLMDTIWALVLPSALSVFNIILLLNFYRGLPKELDESARMDGAGHLRALWSIYAPLSKPALATVGLFTMVAHWNSWFDGLVLMNRPEHYPLQTFLQTIIIMKDMRYISSEDVELLRLISDRTSTAAQIFVASFPILLVYPFLQRFFIKGIVLGSVKE</sequence>
<evidence type="ECO:0000256" key="7">
    <source>
        <dbReference type="RuleBase" id="RU363032"/>
    </source>
</evidence>
<evidence type="ECO:0000256" key="2">
    <source>
        <dbReference type="ARBA" id="ARBA00022448"/>
    </source>
</evidence>
<dbReference type="PANTHER" id="PTHR43744">
    <property type="entry name" value="ABC TRANSPORTER PERMEASE PROTEIN MG189-RELATED-RELATED"/>
    <property type="match status" value="1"/>
</dbReference>
<dbReference type="Proteomes" id="UP000250369">
    <property type="component" value="Unassembled WGS sequence"/>
</dbReference>
<dbReference type="OrthoDB" id="9810086at2"/>
<dbReference type="AlphaFoldDB" id="A0A329MP39"/>
<dbReference type="GO" id="GO:0005886">
    <property type="term" value="C:plasma membrane"/>
    <property type="evidence" value="ECO:0007669"/>
    <property type="project" value="UniProtKB-SubCell"/>
</dbReference>
<evidence type="ECO:0000313" key="9">
    <source>
        <dbReference type="EMBL" id="RAV21669.1"/>
    </source>
</evidence>
<dbReference type="CDD" id="cd06261">
    <property type="entry name" value="TM_PBP2"/>
    <property type="match status" value="1"/>
</dbReference>
<comment type="caution">
    <text evidence="9">The sequence shown here is derived from an EMBL/GenBank/DDBJ whole genome shotgun (WGS) entry which is preliminary data.</text>
</comment>
<reference evidence="9 10" key="1">
    <citation type="journal article" date="2009" name="Int. J. Syst. Evol. Microbiol.">
        <title>Paenibacillus contaminans sp. nov., isolated from a contaminated laboratory plate.</title>
        <authorList>
            <person name="Chou J.H."/>
            <person name="Lee J.H."/>
            <person name="Lin M.C."/>
            <person name="Chang P.S."/>
            <person name="Arun A.B."/>
            <person name="Young C.C."/>
            <person name="Chen W.M."/>
        </authorList>
    </citation>
    <scope>NUCLEOTIDE SEQUENCE [LARGE SCALE GENOMIC DNA]</scope>
    <source>
        <strain evidence="9 10">CKOBP-6</strain>
    </source>
</reference>
<feature type="transmembrane region" description="Helical" evidence="7">
    <location>
        <begin position="115"/>
        <end position="134"/>
    </location>
</feature>
<name>A0A329MP39_9BACL</name>
<proteinExistence type="inferred from homology"/>
<dbReference type="Pfam" id="PF00528">
    <property type="entry name" value="BPD_transp_1"/>
    <property type="match status" value="1"/>
</dbReference>
<keyword evidence="2 7" id="KW-0813">Transport</keyword>
<feature type="transmembrane region" description="Helical" evidence="7">
    <location>
        <begin position="146"/>
        <end position="167"/>
    </location>
</feature>
<accession>A0A329MP39</accession>
<dbReference type="RefSeq" id="WP_113030760.1">
    <property type="nucleotide sequence ID" value="NZ_QMFB01000004.1"/>
</dbReference>
<dbReference type="PROSITE" id="PS50928">
    <property type="entry name" value="ABC_TM1"/>
    <property type="match status" value="1"/>
</dbReference>
<evidence type="ECO:0000256" key="6">
    <source>
        <dbReference type="ARBA" id="ARBA00023136"/>
    </source>
</evidence>
<keyword evidence="3" id="KW-1003">Cell membrane</keyword>
<feature type="transmembrane region" description="Helical" evidence="7">
    <location>
        <begin position="188"/>
        <end position="213"/>
    </location>
</feature>
<feature type="transmembrane region" description="Helical" evidence="7">
    <location>
        <begin position="264"/>
        <end position="282"/>
    </location>
</feature>
<keyword evidence="5 7" id="KW-1133">Transmembrane helix</keyword>
<feature type="transmembrane region" description="Helical" evidence="7">
    <location>
        <begin position="74"/>
        <end position="103"/>
    </location>
</feature>
<gene>
    <name evidence="9" type="ORF">DQG23_10480</name>
</gene>
<dbReference type="InterPro" id="IPR035906">
    <property type="entry name" value="MetI-like_sf"/>
</dbReference>
<evidence type="ECO:0000256" key="3">
    <source>
        <dbReference type="ARBA" id="ARBA00022475"/>
    </source>
</evidence>
<organism evidence="9 10">
    <name type="scientific">Paenibacillus contaminans</name>
    <dbReference type="NCBI Taxonomy" id="450362"/>
    <lineage>
        <taxon>Bacteria</taxon>
        <taxon>Bacillati</taxon>
        <taxon>Bacillota</taxon>
        <taxon>Bacilli</taxon>
        <taxon>Bacillales</taxon>
        <taxon>Paenibacillaceae</taxon>
        <taxon>Paenibacillus</taxon>
    </lineage>
</organism>
<evidence type="ECO:0000259" key="8">
    <source>
        <dbReference type="PROSITE" id="PS50928"/>
    </source>
</evidence>
<keyword evidence="4 7" id="KW-0812">Transmembrane</keyword>
<evidence type="ECO:0000256" key="1">
    <source>
        <dbReference type="ARBA" id="ARBA00004651"/>
    </source>
</evidence>
<keyword evidence="6 7" id="KW-0472">Membrane</keyword>
<dbReference type="InterPro" id="IPR000515">
    <property type="entry name" value="MetI-like"/>
</dbReference>